<dbReference type="InterPro" id="IPR029058">
    <property type="entry name" value="AB_hydrolase_fold"/>
</dbReference>
<keyword evidence="5" id="KW-1185">Reference proteome</keyword>
<keyword evidence="2" id="KW-0378">Hydrolase</keyword>
<dbReference type="AlphaFoldDB" id="A0A225AC19"/>
<proteinExistence type="inferred from homology"/>
<evidence type="ECO:0000259" key="3">
    <source>
        <dbReference type="Pfam" id="PF03959"/>
    </source>
</evidence>
<dbReference type="Gene3D" id="3.40.50.1820">
    <property type="entry name" value="alpha/beta hydrolase"/>
    <property type="match status" value="1"/>
</dbReference>
<gene>
    <name evidence="4" type="ORF">UA08_05985</name>
</gene>
<dbReference type="PANTHER" id="PTHR48070:SF3">
    <property type="entry name" value="ESTERASE DBAE-RELATED"/>
    <property type="match status" value="1"/>
</dbReference>
<comment type="caution">
    <text evidence="4">The sequence shown here is derived from an EMBL/GenBank/DDBJ whole genome shotgun (WGS) entry which is preliminary data.</text>
</comment>
<feature type="domain" description="Serine hydrolase" evidence="3">
    <location>
        <begin position="15"/>
        <end position="263"/>
    </location>
</feature>
<dbReference type="InterPro" id="IPR005645">
    <property type="entry name" value="FSH-like_dom"/>
</dbReference>
<evidence type="ECO:0000256" key="2">
    <source>
        <dbReference type="ARBA" id="ARBA00022801"/>
    </source>
</evidence>
<dbReference type="OrthoDB" id="414698at2759"/>
<reference evidence="4 5" key="1">
    <citation type="submission" date="2015-06" db="EMBL/GenBank/DDBJ databases">
        <title>Talaromyces atroroseus IBT 11181 draft genome.</title>
        <authorList>
            <person name="Rasmussen K.B."/>
            <person name="Rasmussen S."/>
            <person name="Petersen B."/>
            <person name="Sicheritz-Ponten T."/>
            <person name="Mortensen U.H."/>
            <person name="Thrane U."/>
        </authorList>
    </citation>
    <scope>NUCLEOTIDE SEQUENCE [LARGE SCALE GENOMIC DNA]</scope>
    <source>
        <strain evidence="4 5">IBT 11181</strain>
    </source>
</reference>
<dbReference type="GO" id="GO:0005634">
    <property type="term" value="C:nucleus"/>
    <property type="evidence" value="ECO:0007669"/>
    <property type="project" value="TreeGrafter"/>
</dbReference>
<organism evidence="4 5">
    <name type="scientific">Talaromyces atroroseus</name>
    <dbReference type="NCBI Taxonomy" id="1441469"/>
    <lineage>
        <taxon>Eukaryota</taxon>
        <taxon>Fungi</taxon>
        <taxon>Dikarya</taxon>
        <taxon>Ascomycota</taxon>
        <taxon>Pezizomycotina</taxon>
        <taxon>Eurotiomycetes</taxon>
        <taxon>Eurotiomycetidae</taxon>
        <taxon>Eurotiales</taxon>
        <taxon>Trichocomaceae</taxon>
        <taxon>Talaromyces</taxon>
        <taxon>Talaromyces sect. Trachyspermi</taxon>
    </lineage>
</organism>
<evidence type="ECO:0000313" key="4">
    <source>
        <dbReference type="EMBL" id="OKL58651.1"/>
    </source>
</evidence>
<dbReference type="GeneID" id="31005741"/>
<evidence type="ECO:0000256" key="1">
    <source>
        <dbReference type="ARBA" id="ARBA00005863"/>
    </source>
</evidence>
<dbReference type="InterPro" id="IPR050593">
    <property type="entry name" value="LovG"/>
</dbReference>
<dbReference type="SUPFAM" id="SSF53474">
    <property type="entry name" value="alpha/beta-Hydrolases"/>
    <property type="match status" value="1"/>
</dbReference>
<protein>
    <submittedName>
        <fullName evidence="4">Esterase</fullName>
    </submittedName>
</protein>
<comment type="similarity">
    <text evidence="1">Belongs to the LovG family.</text>
</comment>
<dbReference type="GO" id="GO:0016787">
    <property type="term" value="F:hydrolase activity"/>
    <property type="evidence" value="ECO:0007669"/>
    <property type="project" value="UniProtKB-KW"/>
</dbReference>
<dbReference type="RefSeq" id="XP_020118772.1">
    <property type="nucleotide sequence ID" value="XM_020268389.1"/>
</dbReference>
<dbReference type="Pfam" id="PF03959">
    <property type="entry name" value="FSH1"/>
    <property type="match status" value="1"/>
</dbReference>
<dbReference type="GO" id="GO:0005737">
    <property type="term" value="C:cytoplasm"/>
    <property type="evidence" value="ECO:0007669"/>
    <property type="project" value="TreeGrafter"/>
</dbReference>
<dbReference type="Proteomes" id="UP000214365">
    <property type="component" value="Unassembled WGS sequence"/>
</dbReference>
<accession>A0A225AC19</accession>
<evidence type="ECO:0000313" key="5">
    <source>
        <dbReference type="Proteomes" id="UP000214365"/>
    </source>
</evidence>
<dbReference type="GO" id="GO:0044550">
    <property type="term" value="P:secondary metabolite biosynthetic process"/>
    <property type="evidence" value="ECO:0007669"/>
    <property type="project" value="TreeGrafter"/>
</dbReference>
<sequence length="287" mass="32067">MSRTMSGYDPDLDLPRILCLHGGGTNARIFRSQCRVLSTHLKGRFRLVFAEAPLSCNAGPDVLSVYKEWGPFKSWIPSALGCPEVDNHTAIELFKESLDRAMDEDDDLGATGPWVGLLGFSQGAKMCASLLFLQQLRQMHGERTNERLDFRFGVLLAGRAPLVALDMNLASTYGTEDDESKNSAGIVDPNGDPIHSNHSWLRRIRYGSQSRSRLHIPTVHVHGLRDAGLPLHRKLFEECCEEGSTRLMEWEGDHRVPIKTKDVTVLVQHILAMAIESDAVRHRAIVF</sequence>
<dbReference type="PANTHER" id="PTHR48070">
    <property type="entry name" value="ESTERASE OVCA2"/>
    <property type="match status" value="1"/>
</dbReference>
<name>A0A225AC19_TALAT</name>
<dbReference type="EMBL" id="LFMY01000009">
    <property type="protein sequence ID" value="OKL58651.1"/>
    <property type="molecule type" value="Genomic_DNA"/>
</dbReference>